<protein>
    <submittedName>
        <fullName evidence="2">Uncharacterized protein</fullName>
    </submittedName>
</protein>
<organism evidence="2 3">
    <name type="scientific">Portunus trituberculatus</name>
    <name type="common">Swimming crab</name>
    <name type="synonym">Neptunus trituberculatus</name>
    <dbReference type="NCBI Taxonomy" id="210409"/>
    <lineage>
        <taxon>Eukaryota</taxon>
        <taxon>Metazoa</taxon>
        <taxon>Ecdysozoa</taxon>
        <taxon>Arthropoda</taxon>
        <taxon>Crustacea</taxon>
        <taxon>Multicrustacea</taxon>
        <taxon>Malacostraca</taxon>
        <taxon>Eumalacostraca</taxon>
        <taxon>Eucarida</taxon>
        <taxon>Decapoda</taxon>
        <taxon>Pleocyemata</taxon>
        <taxon>Brachyura</taxon>
        <taxon>Eubrachyura</taxon>
        <taxon>Portunoidea</taxon>
        <taxon>Portunidae</taxon>
        <taxon>Portuninae</taxon>
        <taxon>Portunus</taxon>
    </lineage>
</organism>
<reference evidence="2 3" key="1">
    <citation type="submission" date="2019-05" db="EMBL/GenBank/DDBJ databases">
        <title>Another draft genome of Portunus trituberculatus and its Hox gene families provides insights of decapod evolution.</title>
        <authorList>
            <person name="Jeong J.-H."/>
            <person name="Song I."/>
            <person name="Kim S."/>
            <person name="Choi T."/>
            <person name="Kim D."/>
            <person name="Ryu S."/>
            <person name="Kim W."/>
        </authorList>
    </citation>
    <scope>NUCLEOTIDE SEQUENCE [LARGE SCALE GENOMIC DNA]</scope>
    <source>
        <tissue evidence="2">Muscle</tissue>
    </source>
</reference>
<evidence type="ECO:0000313" key="3">
    <source>
        <dbReference type="Proteomes" id="UP000324222"/>
    </source>
</evidence>
<evidence type="ECO:0000256" key="1">
    <source>
        <dbReference type="SAM" id="MobiDB-lite"/>
    </source>
</evidence>
<evidence type="ECO:0000313" key="2">
    <source>
        <dbReference type="EMBL" id="MPD01611.1"/>
    </source>
</evidence>
<gene>
    <name evidence="2" type="ORF">E2C01_097145</name>
</gene>
<accession>A0A5B7JXJ9</accession>
<dbReference type="Proteomes" id="UP000324222">
    <property type="component" value="Unassembled WGS sequence"/>
</dbReference>
<comment type="caution">
    <text evidence="2">The sequence shown here is derived from an EMBL/GenBank/DDBJ whole genome shotgun (WGS) entry which is preliminary data.</text>
</comment>
<proteinExistence type="predicted"/>
<keyword evidence="3" id="KW-1185">Reference proteome</keyword>
<dbReference type="EMBL" id="VSRR010127891">
    <property type="protein sequence ID" value="MPD01611.1"/>
    <property type="molecule type" value="Genomic_DNA"/>
</dbReference>
<name>A0A5B7JXJ9_PORTR</name>
<dbReference type="AlphaFoldDB" id="A0A5B7JXJ9"/>
<feature type="region of interest" description="Disordered" evidence="1">
    <location>
        <begin position="1"/>
        <end position="24"/>
    </location>
</feature>
<sequence>MQRNVQDSARRDVGGRSTASSADSKDTLRWASFAEHGGTHYIPLVGQIEKQYSLTTVFKCSKSAEMISRVPESVQLI</sequence>